<proteinExistence type="predicted"/>
<evidence type="ECO:0000313" key="2">
    <source>
        <dbReference type="EMBL" id="RBP09595.1"/>
    </source>
</evidence>
<dbReference type="Gene3D" id="3.40.190.10">
    <property type="entry name" value="Periplasmic binding protein-like II"/>
    <property type="match status" value="2"/>
</dbReference>
<dbReference type="PIRSF" id="PIRSF029172">
    <property type="entry name" value="UCP029172_ABC_sbc_YnjB"/>
    <property type="match status" value="1"/>
</dbReference>
<comment type="caution">
    <text evidence="2">The sequence shown here is derived from an EMBL/GenBank/DDBJ whole genome shotgun (WGS) entry which is preliminary data.</text>
</comment>
<dbReference type="InterPro" id="IPR006059">
    <property type="entry name" value="SBP"/>
</dbReference>
<sequence>MRDLRCHLLCLGMLMLAPQLANADDARWQSIEQDAKGQTVWFNAWGGDAAVNHYLDWVSGEVKRDYAINLRIVHIADAADTVKRIQTEAKAGRTTGGSVDLLWVNGENFRTLKEGGLLRTGWAEQLPNWQYVDTQKPVREDFSVPVEGAESPWGSAQLTFIARRSQTPQPLLSPQALLAYAKQNPGTVSYPRPPDFTGTALLEQLLISLTPEPDILKQPPQESHFAQVTAPLWRYLDELHPLLWRNGRDFPPTPARMDAMLANGTLRLSLTFNPLHAQQKIATGELPDDSYGFGFQAGMLGNVHFVTIPANARASAAAQVVANFLLSPEAQLRKADPEVWGDPTVLAPDKLNGPQRDALLAHVPADLPPVLAEPHAAWVNALEQEWLRRYGTH</sequence>
<dbReference type="RefSeq" id="WP_113858652.1">
    <property type="nucleotide sequence ID" value="NZ_QNRL01000007.1"/>
</dbReference>
<feature type="chain" id="PRO_5045659739" evidence="1">
    <location>
        <begin position="24"/>
        <end position="393"/>
    </location>
</feature>
<name>A0ABX9FX12_9ENTR</name>
<evidence type="ECO:0000313" key="3">
    <source>
        <dbReference type="Proteomes" id="UP000253201"/>
    </source>
</evidence>
<dbReference type="SUPFAM" id="SSF53850">
    <property type="entry name" value="Periplasmic binding protein-like II"/>
    <property type="match status" value="1"/>
</dbReference>
<accession>A0ABX9FX12</accession>
<dbReference type="InterPro" id="IPR027020">
    <property type="entry name" value="YnjB"/>
</dbReference>
<dbReference type="PANTHER" id="PTHR42779">
    <property type="entry name" value="PROTEIN YNJB"/>
    <property type="match status" value="1"/>
</dbReference>
<dbReference type="EMBL" id="QNRL01000007">
    <property type="protein sequence ID" value="RBP09595.1"/>
    <property type="molecule type" value="Genomic_DNA"/>
</dbReference>
<dbReference type="Pfam" id="PF13416">
    <property type="entry name" value="SBP_bac_8"/>
    <property type="match status" value="1"/>
</dbReference>
<dbReference type="Proteomes" id="UP000253201">
    <property type="component" value="Unassembled WGS sequence"/>
</dbReference>
<protein>
    <submittedName>
        <fullName evidence="2">Thiamine transport system substrate-binding protein</fullName>
    </submittedName>
</protein>
<organism evidence="2 3">
    <name type="scientific">Pseudocitrobacter faecalis</name>
    <dbReference type="NCBI Taxonomy" id="1398493"/>
    <lineage>
        <taxon>Bacteria</taxon>
        <taxon>Pseudomonadati</taxon>
        <taxon>Pseudomonadota</taxon>
        <taxon>Gammaproteobacteria</taxon>
        <taxon>Enterobacterales</taxon>
        <taxon>Enterobacteriaceae</taxon>
        <taxon>Pseudocitrobacter</taxon>
    </lineage>
</organism>
<keyword evidence="1" id="KW-0732">Signal</keyword>
<dbReference type="NCBIfam" id="NF008633">
    <property type="entry name" value="PRK11622.1"/>
    <property type="match status" value="1"/>
</dbReference>
<evidence type="ECO:0000256" key="1">
    <source>
        <dbReference type="SAM" id="SignalP"/>
    </source>
</evidence>
<keyword evidence="3" id="KW-1185">Reference proteome</keyword>
<dbReference type="PANTHER" id="PTHR42779:SF1">
    <property type="entry name" value="PROTEIN YNJB"/>
    <property type="match status" value="1"/>
</dbReference>
<reference evidence="2 3" key="1">
    <citation type="submission" date="2018-06" db="EMBL/GenBank/DDBJ databases">
        <title>Genomic Encyclopedia of Type Strains, Phase IV (KMG-IV): sequencing the most valuable type-strain genomes for metagenomic binning, comparative biology and taxonomic classification.</title>
        <authorList>
            <person name="Goeker M."/>
        </authorList>
    </citation>
    <scope>NUCLEOTIDE SEQUENCE [LARGE SCALE GENOMIC DNA]</scope>
    <source>
        <strain evidence="2 3">DSM 27453</strain>
    </source>
</reference>
<gene>
    <name evidence="2" type="ORF">DFQ50_107319</name>
</gene>
<feature type="signal peptide" evidence="1">
    <location>
        <begin position="1"/>
        <end position="23"/>
    </location>
</feature>